<dbReference type="AlphaFoldDB" id="F6FUG6"/>
<dbReference type="Proteomes" id="UP000009236">
    <property type="component" value="Chromosome"/>
</dbReference>
<dbReference type="KEGG" id="iva:Isova_2691"/>
<dbReference type="CDD" id="cd02947">
    <property type="entry name" value="TRX_family"/>
    <property type="match status" value="1"/>
</dbReference>
<dbReference type="Pfam" id="PF00085">
    <property type="entry name" value="Thioredoxin"/>
    <property type="match status" value="1"/>
</dbReference>
<dbReference type="PROSITE" id="PS51352">
    <property type="entry name" value="THIOREDOXIN_2"/>
    <property type="match status" value="1"/>
</dbReference>
<dbReference type="HOGENOM" id="CLU_091304_2_0_11"/>
<protein>
    <recommendedName>
        <fullName evidence="1">Thioredoxin domain-containing protein</fullName>
    </recommendedName>
</protein>
<dbReference type="Gene3D" id="3.40.30.10">
    <property type="entry name" value="Glutaredoxin"/>
    <property type="match status" value="1"/>
</dbReference>
<reference evidence="2 3" key="1">
    <citation type="submission" date="2011-05" db="EMBL/GenBank/DDBJ databases">
        <title>Complete sequence of Isoptericola variabilis 225.</title>
        <authorList>
            <consortium name="US DOE Joint Genome Institute"/>
            <person name="Lucas S."/>
            <person name="Han J."/>
            <person name="Lapidus A."/>
            <person name="Cheng J.-F."/>
            <person name="Goodwin L."/>
            <person name="Pitluck S."/>
            <person name="Peters L."/>
            <person name="Mikhailova N."/>
            <person name="Zeytun A."/>
            <person name="Han C."/>
            <person name="Tapia R."/>
            <person name="Land M."/>
            <person name="Hauser L."/>
            <person name="Kyrpides N."/>
            <person name="Ivanova N."/>
            <person name="Pagani I."/>
            <person name="Siebers A."/>
            <person name="Allgaier M."/>
            <person name="Thelen M."/>
            <person name="Hugenholtz P."/>
            <person name="Gladden J."/>
            <person name="Woyke T."/>
        </authorList>
    </citation>
    <scope>NUCLEOTIDE SEQUENCE [LARGE SCALE GENOMIC DNA]</scope>
    <source>
        <strain evidence="3">225</strain>
    </source>
</reference>
<dbReference type="InterPro" id="IPR036249">
    <property type="entry name" value="Thioredoxin-like_sf"/>
</dbReference>
<proteinExistence type="predicted"/>
<keyword evidence="3" id="KW-1185">Reference proteome</keyword>
<evidence type="ECO:0000313" key="3">
    <source>
        <dbReference type="Proteomes" id="UP000009236"/>
    </source>
</evidence>
<evidence type="ECO:0000259" key="1">
    <source>
        <dbReference type="PROSITE" id="PS51352"/>
    </source>
</evidence>
<dbReference type="EMBL" id="CP002810">
    <property type="protein sequence ID" value="AEG45393.1"/>
    <property type="molecule type" value="Genomic_DNA"/>
</dbReference>
<dbReference type="eggNOG" id="COG0526">
    <property type="taxonomic scope" value="Bacteria"/>
</dbReference>
<dbReference type="STRING" id="743718.Isova_2691"/>
<evidence type="ECO:0000313" key="2">
    <source>
        <dbReference type="EMBL" id="AEG45393.1"/>
    </source>
</evidence>
<accession>F6FUG6</accession>
<organism evidence="3">
    <name type="scientific">Isoptericola variabilis (strain 225)</name>
    <dbReference type="NCBI Taxonomy" id="743718"/>
    <lineage>
        <taxon>Bacteria</taxon>
        <taxon>Bacillati</taxon>
        <taxon>Actinomycetota</taxon>
        <taxon>Actinomycetes</taxon>
        <taxon>Micrococcales</taxon>
        <taxon>Promicromonosporaceae</taxon>
        <taxon>Isoptericola</taxon>
    </lineage>
</organism>
<gene>
    <name evidence="2" type="ordered locus">Isova_2691</name>
</gene>
<sequence>MGMQSVTLAGLVLVTVVLGLLWRSRQGALRAPRDGVDWLGWCRRTGLEPGGRATFVQLSAAVCSPCRATARVLSSLADGEPGVVHAELDVEQHPELVRAARVLRTPTVVVLDGAGTEVARSSGAMTPAQARAALAAALTDPDGPNRGRTA</sequence>
<dbReference type="InterPro" id="IPR013766">
    <property type="entry name" value="Thioredoxin_domain"/>
</dbReference>
<dbReference type="SUPFAM" id="SSF52833">
    <property type="entry name" value="Thioredoxin-like"/>
    <property type="match status" value="1"/>
</dbReference>
<name>F6FUG6_ISOV2</name>
<dbReference type="RefSeq" id="WP_013839784.1">
    <property type="nucleotide sequence ID" value="NC_015588.1"/>
</dbReference>
<feature type="domain" description="Thioredoxin" evidence="1">
    <location>
        <begin position="18"/>
        <end position="139"/>
    </location>
</feature>